<accession>A0A8J4CZR7</accession>
<organism evidence="2 3">
    <name type="scientific">Volvox reticuliferus</name>
    <dbReference type="NCBI Taxonomy" id="1737510"/>
    <lineage>
        <taxon>Eukaryota</taxon>
        <taxon>Viridiplantae</taxon>
        <taxon>Chlorophyta</taxon>
        <taxon>core chlorophytes</taxon>
        <taxon>Chlorophyceae</taxon>
        <taxon>CS clade</taxon>
        <taxon>Chlamydomonadales</taxon>
        <taxon>Volvocaceae</taxon>
        <taxon>Volvox</taxon>
    </lineage>
</organism>
<dbReference type="InterPro" id="IPR036514">
    <property type="entry name" value="SGNH_hydro_sf"/>
</dbReference>
<dbReference type="Gene3D" id="3.40.50.1110">
    <property type="entry name" value="SGNH hydrolase"/>
    <property type="match status" value="1"/>
</dbReference>
<dbReference type="SUPFAM" id="SSF52266">
    <property type="entry name" value="SGNH hydrolase"/>
    <property type="match status" value="1"/>
</dbReference>
<dbReference type="EMBL" id="BNCP01000074">
    <property type="protein sequence ID" value="GIL92275.1"/>
    <property type="molecule type" value="Genomic_DNA"/>
</dbReference>
<evidence type="ECO:0000313" key="3">
    <source>
        <dbReference type="Proteomes" id="UP000747110"/>
    </source>
</evidence>
<reference evidence="2" key="1">
    <citation type="journal article" date="2021" name="Proc. Natl. Acad. Sci. U.S.A.">
        <title>Three genomes in the algal genus Volvox reveal the fate of a haploid sex-determining region after a transition to homothallism.</title>
        <authorList>
            <person name="Yamamoto K."/>
            <person name="Hamaji T."/>
            <person name="Kawai-Toyooka H."/>
            <person name="Matsuzaki R."/>
            <person name="Takahashi F."/>
            <person name="Nishimura Y."/>
            <person name="Kawachi M."/>
            <person name="Noguchi H."/>
            <person name="Minakuchi Y."/>
            <person name="Umen J.G."/>
            <person name="Toyoda A."/>
            <person name="Nozaki H."/>
        </authorList>
    </citation>
    <scope>NUCLEOTIDE SEQUENCE</scope>
    <source>
        <strain evidence="2">NIES-3786</strain>
    </source>
</reference>
<dbReference type="InterPro" id="IPR013830">
    <property type="entry name" value="SGNH_hydro"/>
</dbReference>
<protein>
    <recommendedName>
        <fullName evidence="1">SGNH hydrolase-type esterase domain-containing protein</fullName>
    </recommendedName>
</protein>
<keyword evidence="3" id="KW-1185">Reference proteome</keyword>
<feature type="domain" description="SGNH hydrolase-type esterase" evidence="1">
    <location>
        <begin position="175"/>
        <end position="283"/>
    </location>
</feature>
<evidence type="ECO:0000259" key="1">
    <source>
        <dbReference type="Pfam" id="PF13472"/>
    </source>
</evidence>
<name>A0A8J4CZR7_9CHLO</name>
<gene>
    <name evidence="2" type="ORF">Vretifemale_19824</name>
</gene>
<dbReference type="CDD" id="cd00229">
    <property type="entry name" value="SGNH_hydrolase"/>
    <property type="match status" value="1"/>
</dbReference>
<dbReference type="PANTHER" id="PTHR34407">
    <property type="entry name" value="EXPRESSED PROTEIN"/>
    <property type="match status" value="1"/>
</dbReference>
<dbReference type="OrthoDB" id="544608at2759"/>
<dbReference type="Proteomes" id="UP000747110">
    <property type="component" value="Unassembled WGS sequence"/>
</dbReference>
<proteinExistence type="predicted"/>
<sequence length="658" mass="72480">MRTPQAFGPMLWPPRATLLFALGLVLLLQPPELDVLSPAAGRPLASLGFATARIDMPVKTYGARGLGVTDRLDGEVDKNTDDDGDADTTGGASGATNIGYDVGVEGHVCGETCYNGILAGTSGACKAQEFNPGLFHMLTDARTRRAAQSFFGDHARLRAALKRYQDGANLTIVTVGGSITAGQGAVDAPPYPKWLQFVLDANLPDKDRVRVHNGAVPGTSSQYMSSCHNVHVPREADVIFVEYAVNDEEMPMPHMNNQIRRPYERLLRKLLGYPKRPAVVLMHAYRWFQIPAEFSGQFWPSSERQQSEFGVFYGLPQLSVKACCYHYMTAGKKGFQVERPRANHHGVIQYENFIDAKLKDYAFYYDIVHPDGNTGHRIMGEIAAQLVLDAWADVAAGYQLSSEDQEAMDAPLPVPMLPDNFEPQADKCFIGPTFQRTMIETDGFEWVNEGKSADLPKWGYVSDVPDKYIKFKINTLSNRTQHDAMVTVELGHLRSYENMGRAGVQCEGGCTCTYWILDGHQDARTSQTFLQAFKVTQSEECIISVRVVHETSSGKHKVKITGIMVSEDPEAAAFQNWASFDWVSIAASKDPKGVFEIGNIARRALLDRNAASSADIMEFYFKSLEGGPAGGGSGVTNFDEPVTQFFGDIDGLDESKRH</sequence>
<evidence type="ECO:0000313" key="2">
    <source>
        <dbReference type="EMBL" id="GIL92275.1"/>
    </source>
</evidence>
<dbReference type="PANTHER" id="PTHR34407:SF1">
    <property type="entry name" value="SGNH HYDROLASE-TYPE ESTERASE DOMAIN-CONTAINING PROTEIN"/>
    <property type="match status" value="1"/>
</dbReference>
<dbReference type="Pfam" id="PF13472">
    <property type="entry name" value="Lipase_GDSL_2"/>
    <property type="match status" value="1"/>
</dbReference>
<dbReference type="AlphaFoldDB" id="A0A8J4CZR7"/>
<comment type="caution">
    <text evidence="2">The sequence shown here is derived from an EMBL/GenBank/DDBJ whole genome shotgun (WGS) entry which is preliminary data.</text>
</comment>